<keyword evidence="5" id="KW-1185">Reference proteome</keyword>
<reference evidence="4" key="1">
    <citation type="submission" date="2025-08" db="UniProtKB">
        <authorList>
            <consortium name="Ensembl"/>
        </authorList>
    </citation>
    <scope>IDENTIFICATION</scope>
</reference>
<feature type="domain" description="Ig-like" evidence="3">
    <location>
        <begin position="1"/>
        <end position="110"/>
    </location>
</feature>
<dbReference type="InterPro" id="IPR050160">
    <property type="entry name" value="MHC/Immunoglobulin"/>
</dbReference>
<dbReference type="InterPro" id="IPR013783">
    <property type="entry name" value="Ig-like_fold"/>
</dbReference>
<sequence>MCLSCAEVGTPPNVMFINCEPLCPVLNTECTLNLCIKDFCPKRISVTWTVDGEPVDSSCVFNTPPSLNVNGLYAMYSFLKLHPTQTKRNQCYRCKVEHSNKNSESNNVLCVPPLEVGGGQHRLLSV</sequence>
<protein>
    <recommendedName>
        <fullName evidence="3">Ig-like domain-containing protein</fullName>
    </recommendedName>
</protein>
<evidence type="ECO:0000256" key="2">
    <source>
        <dbReference type="ARBA" id="ARBA00023319"/>
    </source>
</evidence>
<dbReference type="InterPro" id="IPR007110">
    <property type="entry name" value="Ig-like_dom"/>
</dbReference>
<dbReference type="Ensembl" id="ENSPMGT00000011115.1">
    <property type="protein sequence ID" value="ENSPMGP00000010421.1"/>
    <property type="gene ID" value="ENSPMGG00000008627.1"/>
</dbReference>
<dbReference type="AlphaFoldDB" id="A0A3B4A1N9"/>
<dbReference type="InterPro" id="IPR036179">
    <property type="entry name" value="Ig-like_dom_sf"/>
</dbReference>
<reference evidence="4" key="2">
    <citation type="submission" date="2025-09" db="UniProtKB">
        <authorList>
            <consortium name="Ensembl"/>
        </authorList>
    </citation>
    <scope>IDENTIFICATION</scope>
</reference>
<dbReference type="PROSITE" id="PS50835">
    <property type="entry name" value="IG_LIKE"/>
    <property type="match status" value="1"/>
</dbReference>
<organism evidence="4 5">
    <name type="scientific">Periophthalmus magnuspinnatus</name>
    <dbReference type="NCBI Taxonomy" id="409849"/>
    <lineage>
        <taxon>Eukaryota</taxon>
        <taxon>Metazoa</taxon>
        <taxon>Chordata</taxon>
        <taxon>Craniata</taxon>
        <taxon>Vertebrata</taxon>
        <taxon>Euteleostomi</taxon>
        <taxon>Actinopterygii</taxon>
        <taxon>Neopterygii</taxon>
        <taxon>Teleostei</taxon>
        <taxon>Neoteleostei</taxon>
        <taxon>Acanthomorphata</taxon>
        <taxon>Gobiaria</taxon>
        <taxon>Gobiiformes</taxon>
        <taxon>Gobioidei</taxon>
        <taxon>Gobiidae</taxon>
        <taxon>Oxudercinae</taxon>
        <taxon>Periophthalmus</taxon>
    </lineage>
</organism>
<dbReference type="PANTHER" id="PTHR19944:SF98">
    <property type="entry name" value="IG-LIKE DOMAIN-CONTAINING PROTEIN"/>
    <property type="match status" value="1"/>
</dbReference>
<keyword evidence="2" id="KW-0393">Immunoglobulin domain</keyword>
<dbReference type="Gene3D" id="2.60.40.10">
    <property type="entry name" value="Immunoglobulins"/>
    <property type="match status" value="1"/>
</dbReference>
<evidence type="ECO:0000256" key="1">
    <source>
        <dbReference type="ARBA" id="ARBA00023157"/>
    </source>
</evidence>
<accession>A0A3B4A1N9</accession>
<name>A0A3B4A1N9_9GOBI</name>
<dbReference type="SMART" id="SM00407">
    <property type="entry name" value="IGc1"/>
    <property type="match status" value="1"/>
</dbReference>
<proteinExistence type="predicted"/>
<dbReference type="SUPFAM" id="SSF48726">
    <property type="entry name" value="Immunoglobulin"/>
    <property type="match status" value="1"/>
</dbReference>
<dbReference type="Proteomes" id="UP000261520">
    <property type="component" value="Unplaced"/>
</dbReference>
<evidence type="ECO:0000313" key="5">
    <source>
        <dbReference type="Proteomes" id="UP000261520"/>
    </source>
</evidence>
<dbReference type="Pfam" id="PF07654">
    <property type="entry name" value="C1-set"/>
    <property type="match status" value="1"/>
</dbReference>
<dbReference type="PANTHER" id="PTHR19944">
    <property type="entry name" value="MHC CLASS II-RELATED"/>
    <property type="match status" value="1"/>
</dbReference>
<dbReference type="STRING" id="409849.ENSPMGP00000010421"/>
<keyword evidence="1" id="KW-1015">Disulfide bond</keyword>
<dbReference type="CDD" id="cd00098">
    <property type="entry name" value="IgC1"/>
    <property type="match status" value="1"/>
</dbReference>
<dbReference type="InterPro" id="IPR003597">
    <property type="entry name" value="Ig_C1-set"/>
</dbReference>
<evidence type="ECO:0000259" key="3">
    <source>
        <dbReference type="PROSITE" id="PS50835"/>
    </source>
</evidence>
<evidence type="ECO:0000313" key="4">
    <source>
        <dbReference type="Ensembl" id="ENSPMGP00000010421.1"/>
    </source>
</evidence>